<dbReference type="EMBL" id="CAJVCH010528838">
    <property type="protein sequence ID" value="CAG7823232.1"/>
    <property type="molecule type" value="Genomic_DNA"/>
</dbReference>
<comment type="caution">
    <text evidence="1">The sequence shown here is derived from an EMBL/GenBank/DDBJ whole genome shotgun (WGS) entry which is preliminary data.</text>
</comment>
<accession>A0A8J2KT16</accession>
<protein>
    <submittedName>
        <fullName evidence="1">Uncharacterized protein</fullName>
    </submittedName>
</protein>
<proteinExistence type="predicted"/>
<feature type="non-terminal residue" evidence="1">
    <location>
        <position position="1"/>
    </location>
</feature>
<evidence type="ECO:0000313" key="1">
    <source>
        <dbReference type="EMBL" id="CAG7823232.1"/>
    </source>
</evidence>
<dbReference type="Proteomes" id="UP000708208">
    <property type="component" value="Unassembled WGS sequence"/>
</dbReference>
<sequence>MSRELITQHFSENPLKTISTCGLSLAGVYYLIKLSRDYKVHSKTKLPSSVTPETSGRTFETIRRFVPPLPLESREAL</sequence>
<dbReference type="AlphaFoldDB" id="A0A8J2KT16"/>
<name>A0A8J2KT16_9HEXA</name>
<gene>
    <name evidence="1" type="ORF">AFUS01_LOCUS33459</name>
</gene>
<organism evidence="1 2">
    <name type="scientific">Allacma fusca</name>
    <dbReference type="NCBI Taxonomy" id="39272"/>
    <lineage>
        <taxon>Eukaryota</taxon>
        <taxon>Metazoa</taxon>
        <taxon>Ecdysozoa</taxon>
        <taxon>Arthropoda</taxon>
        <taxon>Hexapoda</taxon>
        <taxon>Collembola</taxon>
        <taxon>Symphypleona</taxon>
        <taxon>Sminthuridae</taxon>
        <taxon>Allacma</taxon>
    </lineage>
</organism>
<reference evidence="1" key="1">
    <citation type="submission" date="2021-06" db="EMBL/GenBank/DDBJ databases">
        <authorList>
            <person name="Hodson N. C."/>
            <person name="Mongue J. A."/>
            <person name="Jaron S. K."/>
        </authorList>
    </citation>
    <scope>NUCLEOTIDE SEQUENCE</scope>
</reference>
<evidence type="ECO:0000313" key="2">
    <source>
        <dbReference type="Proteomes" id="UP000708208"/>
    </source>
</evidence>
<keyword evidence="2" id="KW-1185">Reference proteome</keyword>